<evidence type="ECO:0000256" key="1">
    <source>
        <dbReference type="ARBA" id="ARBA00007613"/>
    </source>
</evidence>
<keyword evidence="2" id="KW-0449">Lipoprotein</keyword>
<keyword evidence="2" id="KW-0812">Transmembrane</keyword>
<dbReference type="PROSITE" id="PS51257">
    <property type="entry name" value="PROKAR_LIPOPROTEIN"/>
    <property type="match status" value="1"/>
</dbReference>
<evidence type="ECO:0000256" key="2">
    <source>
        <dbReference type="RuleBase" id="RU362097"/>
    </source>
</evidence>
<proteinExistence type="inferred from homology"/>
<dbReference type="PANTHER" id="PTHR30203">
    <property type="entry name" value="OUTER MEMBRANE CATION EFFLUX PROTEIN"/>
    <property type="match status" value="1"/>
</dbReference>
<dbReference type="InterPro" id="IPR003423">
    <property type="entry name" value="OMP_efflux"/>
</dbReference>
<organism evidence="3 4">
    <name type="scientific">Stakelama marina</name>
    <dbReference type="NCBI Taxonomy" id="2826939"/>
    <lineage>
        <taxon>Bacteria</taxon>
        <taxon>Pseudomonadati</taxon>
        <taxon>Pseudomonadota</taxon>
        <taxon>Alphaproteobacteria</taxon>
        <taxon>Sphingomonadales</taxon>
        <taxon>Sphingomonadaceae</taxon>
        <taxon>Stakelama</taxon>
    </lineage>
</organism>
<dbReference type="PANTHER" id="PTHR30203:SF25">
    <property type="entry name" value="OUTER MEMBRANE PROTEIN-RELATED"/>
    <property type="match status" value="1"/>
</dbReference>
<keyword evidence="2" id="KW-1134">Transmembrane beta strand</keyword>
<accession>A0A8T4IGK8</accession>
<sequence>MNRYLILASLALTGCTVGPDYAGPRPVASAERPDATFRRADPLLTSPQPPLAKWWEAMSDPLLTTLIERGLAASPDVAAAESRVRKARAAVREQRANQLPSVSATGTAIIADLPAGSLALPAQGQQDDRIKAEFYNVGLDASWEIDLFGGRRRAAQSASAQADAAEAQLADAQVRLSAEIASNYVTLRELQQRLGLARQSAALQASALTLLEQRESRGASSVDDVVRLRTELNRTRGSLLPLEGQIAVTLDQLALLTGDEPGAHDAALAAPGAIPTIPASITIGDPAAMLRRRPDVRAAERQLAAATAQIGVDVARQFPSVSIMGIIGLGGPNIGDVVDTDSVSTLLLPRINWSFLDFGRNRARVNQSRAGRDEAEAQYRKAVLAALSDAETSLSRFGNLRANLLSAYSTVEGARRSARFAAERYDRGAVPMTSSLEAQRAALASEGSSLEAQGQFVRAFITLQKALGLGWSEPVQQAKR</sequence>
<evidence type="ECO:0000313" key="4">
    <source>
        <dbReference type="Proteomes" id="UP000676996"/>
    </source>
</evidence>
<dbReference type="NCBIfam" id="TIGR01845">
    <property type="entry name" value="outer_NodT"/>
    <property type="match status" value="1"/>
</dbReference>
<comment type="similarity">
    <text evidence="1 2">Belongs to the outer membrane factor (OMF) (TC 1.B.17) family.</text>
</comment>
<dbReference type="Pfam" id="PF02321">
    <property type="entry name" value="OEP"/>
    <property type="match status" value="2"/>
</dbReference>
<keyword evidence="2" id="KW-0472">Membrane</keyword>
<keyword evidence="2" id="KW-0564">Palmitate</keyword>
<dbReference type="Gene3D" id="1.20.1600.10">
    <property type="entry name" value="Outer membrane efflux proteins (OEP)"/>
    <property type="match status" value="1"/>
</dbReference>
<dbReference type="GO" id="GO:0015562">
    <property type="term" value="F:efflux transmembrane transporter activity"/>
    <property type="evidence" value="ECO:0007669"/>
    <property type="project" value="InterPro"/>
</dbReference>
<dbReference type="AlphaFoldDB" id="A0A8T4IGK8"/>
<comment type="caution">
    <text evidence="3">The sequence shown here is derived from an EMBL/GenBank/DDBJ whole genome shotgun (WGS) entry which is preliminary data.</text>
</comment>
<dbReference type="Gene3D" id="2.20.200.10">
    <property type="entry name" value="Outer membrane efflux proteins (OEP)"/>
    <property type="match status" value="1"/>
</dbReference>
<evidence type="ECO:0000313" key="3">
    <source>
        <dbReference type="EMBL" id="MBR0553727.1"/>
    </source>
</evidence>
<dbReference type="Proteomes" id="UP000676996">
    <property type="component" value="Unassembled WGS sequence"/>
</dbReference>
<keyword evidence="4" id="KW-1185">Reference proteome</keyword>
<comment type="subcellular location">
    <subcellularLocation>
        <location evidence="2">Cell membrane</location>
        <topology evidence="2">Lipid-anchor</topology>
    </subcellularLocation>
</comment>
<dbReference type="RefSeq" id="WP_284054970.1">
    <property type="nucleotide sequence ID" value="NZ_JAGRQC010000004.1"/>
</dbReference>
<dbReference type="InterPro" id="IPR010131">
    <property type="entry name" value="MdtP/NodT-like"/>
</dbReference>
<name>A0A8T4IGK8_9SPHN</name>
<gene>
    <name evidence="3" type="ORF">J7S20_14545</name>
</gene>
<dbReference type="EMBL" id="JAGRQC010000004">
    <property type="protein sequence ID" value="MBR0553727.1"/>
    <property type="molecule type" value="Genomic_DNA"/>
</dbReference>
<dbReference type="GO" id="GO:0005886">
    <property type="term" value="C:plasma membrane"/>
    <property type="evidence" value="ECO:0007669"/>
    <property type="project" value="UniProtKB-SubCell"/>
</dbReference>
<protein>
    <submittedName>
        <fullName evidence="3">Efflux transporter outer membrane subunit</fullName>
    </submittedName>
</protein>
<reference evidence="3" key="1">
    <citation type="submission" date="2021-04" db="EMBL/GenBank/DDBJ databases">
        <title>Ouciella asimina sp. nov., isolated from the surface seawater in the hydrothermal field of Okinawa Trough.</title>
        <authorList>
            <person name="Shuang W."/>
        </authorList>
    </citation>
    <scope>NUCLEOTIDE SEQUENCE</scope>
    <source>
        <strain evidence="3">LXI357</strain>
    </source>
</reference>
<dbReference type="SUPFAM" id="SSF56954">
    <property type="entry name" value="Outer membrane efflux proteins (OEP)"/>
    <property type="match status" value="1"/>
</dbReference>